<sequence length="315" mass="35301">MNKKVDFQNKIIVVTGGAGFIGHHLVNEILNLQPKQLIVVDDLSTGKIENLNRLKTEYSFIQKEILDIGSDDLPLEIDFIFHLAALVSVPLSFEKSELTHQINESGFIRILELAKEKNVKKVIYASSSAIYGEVEKMPVTEDFPMQPQSPYAVSKQMNEIHARSYFEFYGIQSIGFRFFNVYGDGQDPSSPYSGVISLFTDKMNRSIPISIYGDGEQIRDFVHVNDVVNALIRGALSAVQNDVFNVGSGNPTSINELFSILKEIYGYDKDANYLEKRKGDIQKSLSSISKIRNQLGYEPSIDLFSGLKKLAEGLK</sequence>
<dbReference type="RefSeq" id="WP_013455898.1">
    <property type="nucleotide sequence ID" value="NC_014759.1"/>
</dbReference>
<dbReference type="EMBL" id="CP002349">
    <property type="protein sequence ID" value="ADR23756.1"/>
    <property type="molecule type" value="Genomic_DNA"/>
</dbReference>
<dbReference type="SUPFAM" id="SSF51735">
    <property type="entry name" value="NAD(P)-binding Rossmann-fold domains"/>
    <property type="match status" value="1"/>
</dbReference>
<evidence type="ECO:0000259" key="1">
    <source>
        <dbReference type="Pfam" id="PF01370"/>
    </source>
</evidence>
<dbReference type="Proteomes" id="UP000008720">
    <property type="component" value="Chromosome"/>
</dbReference>
<dbReference type="Gene3D" id="3.90.25.10">
    <property type="entry name" value="UDP-galactose 4-epimerase, domain 1"/>
    <property type="match status" value="1"/>
</dbReference>
<dbReference type="Gene3D" id="3.40.50.720">
    <property type="entry name" value="NAD(P)-binding Rossmann-like Domain"/>
    <property type="match status" value="1"/>
</dbReference>
<dbReference type="STRING" id="643867.Ftrac_3790"/>
<reference evidence="2 3" key="1">
    <citation type="journal article" date="2011" name="Stand. Genomic Sci.">
        <title>Complete genome sequence of Marivirga tractuosa type strain (H-43).</title>
        <authorList>
            <person name="Pagani I."/>
            <person name="Chertkov O."/>
            <person name="Lapidus A."/>
            <person name="Lucas S."/>
            <person name="Del Rio T.G."/>
            <person name="Tice H."/>
            <person name="Copeland A."/>
            <person name="Cheng J.F."/>
            <person name="Nolan M."/>
            <person name="Saunders E."/>
            <person name="Pitluck S."/>
            <person name="Held B."/>
            <person name="Goodwin L."/>
            <person name="Liolios K."/>
            <person name="Ovchinikova G."/>
            <person name="Ivanova N."/>
            <person name="Mavromatis K."/>
            <person name="Pati A."/>
            <person name="Chen A."/>
            <person name="Palaniappan K."/>
            <person name="Land M."/>
            <person name="Hauser L."/>
            <person name="Jeffries C.D."/>
            <person name="Detter J.C."/>
            <person name="Han C."/>
            <person name="Tapia R."/>
            <person name="Ngatchou-Djao O.D."/>
            <person name="Rohde M."/>
            <person name="Goker M."/>
            <person name="Spring S."/>
            <person name="Sikorski J."/>
            <person name="Woyke T."/>
            <person name="Bristow J."/>
            <person name="Eisen J.A."/>
            <person name="Markowitz V."/>
            <person name="Hugenholtz P."/>
            <person name="Klenk H.P."/>
            <person name="Kyrpides N.C."/>
        </authorList>
    </citation>
    <scope>NUCLEOTIDE SEQUENCE [LARGE SCALE GENOMIC DNA]</scope>
    <source>
        <strain evidence="3">ATCC 23168 / DSM 4126 / NBRC 15989 / NCIMB 1408 / VKM B-1430 / H-43</strain>
    </source>
</reference>
<dbReference type="KEGG" id="mtt:Ftrac_3790"/>
<dbReference type="eggNOG" id="COG0451">
    <property type="taxonomic scope" value="Bacteria"/>
</dbReference>
<dbReference type="AlphaFoldDB" id="E4TRA4"/>
<dbReference type="InterPro" id="IPR050177">
    <property type="entry name" value="Lipid_A_modif_metabolic_enz"/>
</dbReference>
<dbReference type="HOGENOM" id="CLU_007383_1_7_10"/>
<dbReference type="PANTHER" id="PTHR43245:SF13">
    <property type="entry name" value="UDP-D-APIOSE_UDP-D-XYLOSE SYNTHASE 2"/>
    <property type="match status" value="1"/>
</dbReference>
<dbReference type="InterPro" id="IPR036291">
    <property type="entry name" value="NAD(P)-bd_dom_sf"/>
</dbReference>
<dbReference type="PANTHER" id="PTHR43245">
    <property type="entry name" value="BIFUNCTIONAL POLYMYXIN RESISTANCE PROTEIN ARNA"/>
    <property type="match status" value="1"/>
</dbReference>
<name>E4TRA4_MARTH</name>
<evidence type="ECO:0000313" key="2">
    <source>
        <dbReference type="EMBL" id="ADR23756.1"/>
    </source>
</evidence>
<evidence type="ECO:0000313" key="3">
    <source>
        <dbReference type="Proteomes" id="UP000008720"/>
    </source>
</evidence>
<dbReference type="Pfam" id="PF01370">
    <property type="entry name" value="Epimerase"/>
    <property type="match status" value="1"/>
</dbReference>
<dbReference type="PRINTS" id="PR01713">
    <property type="entry name" value="NUCEPIMERASE"/>
</dbReference>
<dbReference type="InterPro" id="IPR001509">
    <property type="entry name" value="Epimerase_deHydtase"/>
</dbReference>
<protein>
    <submittedName>
        <fullName evidence="2">NAD-dependent epimerase/dehydratase</fullName>
    </submittedName>
</protein>
<gene>
    <name evidence="2" type="ordered locus">Ftrac_3790</name>
</gene>
<keyword evidence="3" id="KW-1185">Reference proteome</keyword>
<proteinExistence type="predicted"/>
<accession>E4TRA4</accession>
<dbReference type="OrthoDB" id="9811743at2"/>
<organism evidence="2 3">
    <name type="scientific">Marivirga tractuosa (strain ATCC 23168 / DSM 4126 / NBRC 15989 / NCIMB 1408 / VKM B-1430 / H-43)</name>
    <name type="common">Microscilla tractuosa</name>
    <name type="synonym">Flexibacter tractuosus</name>
    <dbReference type="NCBI Taxonomy" id="643867"/>
    <lineage>
        <taxon>Bacteria</taxon>
        <taxon>Pseudomonadati</taxon>
        <taxon>Bacteroidota</taxon>
        <taxon>Cytophagia</taxon>
        <taxon>Cytophagales</taxon>
        <taxon>Marivirgaceae</taxon>
        <taxon>Marivirga</taxon>
    </lineage>
</organism>
<feature type="domain" description="NAD-dependent epimerase/dehydratase" evidence="1">
    <location>
        <begin position="12"/>
        <end position="247"/>
    </location>
</feature>